<dbReference type="SUPFAM" id="SSF55035">
    <property type="entry name" value="NAD-binding domain of HMG-CoA reductase"/>
    <property type="match status" value="1"/>
</dbReference>
<dbReference type="Pfam" id="PF00368">
    <property type="entry name" value="HMG-CoA_red"/>
    <property type="match status" value="1"/>
</dbReference>
<dbReference type="InterPro" id="IPR002202">
    <property type="entry name" value="HMG_CoA_Rdtase"/>
</dbReference>
<sequence>MKIYEMTDEQRIKLLLDGDYINSKQAELLKSRKTISTDLADSLSENQIGSFSLPYGFATDFLVDGIDYLIPMVTEEPSVIAAASNAAKRIKNSGGFKTFPSSRVVYGQIVLENLSELAILKLEQHSSEIFAFAQKAHPSLIKRGGGVVSLTFNHYADFFEIELGIDTVDAMGANLVNTILEQTSQMISKFVTGDVLCSILSNSGQGQVITVEAVVDFDQLQTKTMAGAEVAKRIVKLSTFAKESVKRAITHNKGIMNGVDAVLLATGNDFRAQEAAAHSFAFESGQYQPFSEWHLADNKLVGTLKMPIEIGSVGGAIKALPMAQLSLTIMKIQNSKQLQSVIGAVGLANNLSALRALVTTGIQAGHMGLQSKSLAISAGATGTEITQVAQKLNQTKNYTIENAQNILLELRSKL</sequence>
<dbReference type="UniPathway" id="UPA00257">
    <property type="reaction ID" value="UER00367"/>
</dbReference>
<dbReference type="Gene3D" id="1.10.8.660">
    <property type="match status" value="1"/>
</dbReference>
<dbReference type="EC" id="1.1.1.88" evidence="3"/>
<dbReference type="PANTHER" id="PTHR10572">
    <property type="entry name" value="3-HYDROXY-3-METHYLGLUTARYL-COENZYME A REDUCTASE"/>
    <property type="match status" value="1"/>
</dbReference>
<dbReference type="Gene3D" id="3.90.770.10">
    <property type="entry name" value="3-hydroxy-3-methylglutaryl-coenzyme A Reductase, Chain A, domain 2"/>
    <property type="match status" value="2"/>
</dbReference>
<keyword evidence="5" id="KW-1185">Reference proteome</keyword>
<dbReference type="RefSeq" id="WP_057881590.1">
    <property type="nucleotide sequence ID" value="NZ_JQCF01000030.1"/>
</dbReference>
<protein>
    <recommendedName>
        <fullName evidence="3">3-hydroxy-3-methylglutaryl coenzyme A reductase</fullName>
        <shortName evidence="3">HMG-CoA reductase</shortName>
        <ecNumber evidence="3">1.1.1.88</ecNumber>
    </recommendedName>
</protein>
<proteinExistence type="inferred from homology"/>
<dbReference type="Proteomes" id="UP000051006">
    <property type="component" value="Unassembled WGS sequence"/>
</dbReference>
<name>A0A0R2L8W8_9LACO</name>
<dbReference type="GO" id="GO:0015936">
    <property type="term" value="P:coenzyme A metabolic process"/>
    <property type="evidence" value="ECO:0007669"/>
    <property type="project" value="InterPro"/>
</dbReference>
<dbReference type="GO" id="GO:0140643">
    <property type="term" value="F:hydroxymethylglutaryl-CoA reductase (NADH) activity"/>
    <property type="evidence" value="ECO:0007669"/>
    <property type="project" value="UniProtKB-EC"/>
</dbReference>
<dbReference type="CDD" id="cd00644">
    <property type="entry name" value="HMG-CoA_reductase_classII"/>
    <property type="match status" value="1"/>
</dbReference>
<organism evidence="4 5">
    <name type="scientific">Companilactobacillus kimchiensis</name>
    <dbReference type="NCBI Taxonomy" id="993692"/>
    <lineage>
        <taxon>Bacteria</taxon>
        <taxon>Bacillati</taxon>
        <taxon>Bacillota</taxon>
        <taxon>Bacilli</taxon>
        <taxon>Lactobacillales</taxon>
        <taxon>Lactobacillaceae</taxon>
        <taxon>Companilactobacillus</taxon>
    </lineage>
</organism>
<comment type="catalytic activity">
    <reaction evidence="3">
        <text>(R)-mevalonate + 2 NAD(+) + CoA = (3S)-3-hydroxy-3-methylglutaryl-CoA + 2 NADH + 2 H(+)</text>
        <dbReference type="Rhea" id="RHEA:14833"/>
        <dbReference type="ChEBI" id="CHEBI:15378"/>
        <dbReference type="ChEBI" id="CHEBI:36464"/>
        <dbReference type="ChEBI" id="CHEBI:43074"/>
        <dbReference type="ChEBI" id="CHEBI:57287"/>
        <dbReference type="ChEBI" id="CHEBI:57540"/>
        <dbReference type="ChEBI" id="CHEBI:57945"/>
        <dbReference type="EC" id="1.1.1.88"/>
    </reaction>
</comment>
<dbReference type="PRINTS" id="PR00071">
    <property type="entry name" value="HMGCOARDTASE"/>
</dbReference>
<evidence type="ECO:0000256" key="3">
    <source>
        <dbReference type="RuleBase" id="RU361219"/>
    </source>
</evidence>
<evidence type="ECO:0000313" key="4">
    <source>
        <dbReference type="EMBL" id="KRN97889.1"/>
    </source>
</evidence>
<dbReference type="PANTHER" id="PTHR10572:SF24">
    <property type="entry name" value="3-HYDROXY-3-METHYLGLUTARYL-COENZYME A REDUCTASE"/>
    <property type="match status" value="1"/>
</dbReference>
<dbReference type="NCBIfam" id="TIGR00532">
    <property type="entry name" value="HMG_CoA_R_NAD"/>
    <property type="match status" value="1"/>
</dbReference>
<dbReference type="PROSITE" id="PS50065">
    <property type="entry name" value="HMG_COA_REDUCTASE_4"/>
    <property type="match status" value="1"/>
</dbReference>
<accession>A0A0R2L8W8</accession>
<dbReference type="SUPFAM" id="SSF56542">
    <property type="entry name" value="Substrate-binding domain of HMG-CoA reductase"/>
    <property type="match status" value="1"/>
</dbReference>
<dbReference type="STRING" id="993692.IV57_GL001562"/>
<dbReference type="EMBL" id="JQCF01000030">
    <property type="protein sequence ID" value="KRN97889.1"/>
    <property type="molecule type" value="Genomic_DNA"/>
</dbReference>
<dbReference type="InterPro" id="IPR023074">
    <property type="entry name" value="HMG_CoA_Rdtase_cat_sf"/>
</dbReference>
<gene>
    <name evidence="4" type="ORF">IV57_GL001562</name>
</gene>
<dbReference type="InterPro" id="IPR009029">
    <property type="entry name" value="HMG_CoA_Rdtase_sub-bd_dom_sf"/>
</dbReference>
<evidence type="ECO:0000256" key="1">
    <source>
        <dbReference type="ARBA" id="ARBA00007661"/>
    </source>
</evidence>
<comment type="caution">
    <text evidence="4">The sequence shown here is derived from an EMBL/GenBank/DDBJ whole genome shotgun (WGS) entry which is preliminary data.</text>
</comment>
<evidence type="ECO:0000256" key="2">
    <source>
        <dbReference type="ARBA" id="ARBA00023002"/>
    </source>
</evidence>
<dbReference type="OrthoDB" id="9764892at2"/>
<comment type="pathway">
    <text evidence="3">Metabolic intermediate metabolism; (R)-mevalonate degradation; (S)-3-hydroxy-3-methylglutaryl-CoA from (R)-mevalonate: step 1/1.</text>
</comment>
<dbReference type="GO" id="GO:0004420">
    <property type="term" value="F:hydroxymethylglutaryl-CoA reductase (NADPH) activity"/>
    <property type="evidence" value="ECO:0007669"/>
    <property type="project" value="InterPro"/>
</dbReference>
<keyword evidence="2 3" id="KW-0560">Oxidoreductase</keyword>
<dbReference type="InterPro" id="IPR004553">
    <property type="entry name" value="HMG_CoA_Rdtase_bac-typ"/>
</dbReference>
<keyword evidence="3" id="KW-0520">NAD</keyword>
<evidence type="ECO:0000313" key="5">
    <source>
        <dbReference type="Proteomes" id="UP000051006"/>
    </source>
</evidence>
<dbReference type="AlphaFoldDB" id="A0A0R2L8W8"/>
<dbReference type="PATRIC" id="fig|993692.3.peg.1585"/>
<reference evidence="4 5" key="1">
    <citation type="journal article" date="2015" name="Genome Announc.">
        <title>Expanding the biotechnology potential of lactobacilli through comparative genomics of 213 strains and associated genera.</title>
        <authorList>
            <person name="Sun Z."/>
            <person name="Harris H.M."/>
            <person name="McCann A."/>
            <person name="Guo C."/>
            <person name="Argimon S."/>
            <person name="Zhang W."/>
            <person name="Yang X."/>
            <person name="Jeffery I.B."/>
            <person name="Cooney J.C."/>
            <person name="Kagawa T.F."/>
            <person name="Liu W."/>
            <person name="Song Y."/>
            <person name="Salvetti E."/>
            <person name="Wrobel A."/>
            <person name="Rasinkangas P."/>
            <person name="Parkhill J."/>
            <person name="Rea M.C."/>
            <person name="O'Sullivan O."/>
            <person name="Ritari J."/>
            <person name="Douillard F.P."/>
            <person name="Paul Ross R."/>
            <person name="Yang R."/>
            <person name="Briner A.E."/>
            <person name="Felis G.E."/>
            <person name="de Vos W.M."/>
            <person name="Barrangou R."/>
            <person name="Klaenhammer T.R."/>
            <person name="Caufield P.W."/>
            <person name="Cui Y."/>
            <person name="Zhang H."/>
            <person name="O'Toole P.W."/>
        </authorList>
    </citation>
    <scope>NUCLEOTIDE SEQUENCE [LARGE SCALE GENOMIC DNA]</scope>
    <source>
        <strain evidence="4 5">DSM 24716</strain>
    </source>
</reference>
<dbReference type="InterPro" id="IPR009023">
    <property type="entry name" value="HMG_CoA_Rdtase_NAD(P)-bd_sf"/>
</dbReference>
<comment type="similarity">
    <text evidence="1 3">Belongs to the HMG-CoA reductase family.</text>
</comment>